<evidence type="ECO:0000259" key="4">
    <source>
        <dbReference type="PROSITE" id="PS51077"/>
    </source>
</evidence>
<dbReference type="InterPro" id="IPR005471">
    <property type="entry name" value="Tscrpt_reg_IclR_N"/>
</dbReference>
<evidence type="ECO:0000259" key="5">
    <source>
        <dbReference type="PROSITE" id="PS51078"/>
    </source>
</evidence>
<dbReference type="InterPro" id="IPR014757">
    <property type="entry name" value="Tscrpt_reg_IclR_C"/>
</dbReference>
<dbReference type="InterPro" id="IPR029016">
    <property type="entry name" value="GAF-like_dom_sf"/>
</dbReference>
<keyword evidence="2" id="KW-0238">DNA-binding</keyword>
<comment type="caution">
    <text evidence="6">The sequence shown here is derived from an EMBL/GenBank/DDBJ whole genome shotgun (WGS) entry which is preliminary data.</text>
</comment>
<name>A0A3D9ZQN3_9ACTN</name>
<dbReference type="PROSITE" id="PS51078">
    <property type="entry name" value="ICLR_ED"/>
    <property type="match status" value="1"/>
</dbReference>
<feature type="domain" description="HTH iclR-type" evidence="4">
    <location>
        <begin position="12"/>
        <end position="73"/>
    </location>
</feature>
<dbReference type="InterPro" id="IPR036388">
    <property type="entry name" value="WH-like_DNA-bd_sf"/>
</dbReference>
<gene>
    <name evidence="6" type="ORF">DFJ67_5216</name>
</gene>
<dbReference type="EMBL" id="QUMQ01000001">
    <property type="protein sequence ID" value="REF99189.1"/>
    <property type="molecule type" value="Genomic_DNA"/>
</dbReference>
<dbReference type="SMART" id="SM00346">
    <property type="entry name" value="HTH_ICLR"/>
    <property type="match status" value="1"/>
</dbReference>
<dbReference type="OrthoDB" id="7274111at2"/>
<dbReference type="AlphaFoldDB" id="A0A3D9ZQN3"/>
<dbReference type="InterPro" id="IPR050707">
    <property type="entry name" value="HTH_MetabolicPath_Reg"/>
</dbReference>
<sequence length="263" mass="28089">MSNSRLGADPVMSSVDNALLLLQLVGSRNAIRVAGAAEELGVARSTAHRLLATLKSRGFVTQDRPNGTYRPGPALYEIALSAIGRTDIRRVVLPALHELSLSTRETASLLFLEGNQVRFIDCVESPRSVRVGSRTGVVLPAHCTAGGKAILAALSEAELERRYPDRRLEVRTASSIGNWDELLAELDRVRAAGHALNVGEGESGISAVGMAVPDLIGAPLAAIAVAVPTTRMPTQEAGDEFAPMIFAARNEIIRRLRQEEVSP</sequence>
<dbReference type="InterPro" id="IPR036390">
    <property type="entry name" value="WH_DNA-bd_sf"/>
</dbReference>
<evidence type="ECO:0000256" key="1">
    <source>
        <dbReference type="ARBA" id="ARBA00023015"/>
    </source>
</evidence>
<dbReference type="PANTHER" id="PTHR30136">
    <property type="entry name" value="HELIX-TURN-HELIX TRANSCRIPTIONAL REGULATOR, ICLR FAMILY"/>
    <property type="match status" value="1"/>
</dbReference>
<dbReference type="GO" id="GO:0003700">
    <property type="term" value="F:DNA-binding transcription factor activity"/>
    <property type="evidence" value="ECO:0007669"/>
    <property type="project" value="TreeGrafter"/>
</dbReference>
<dbReference type="SUPFAM" id="SSF46785">
    <property type="entry name" value="Winged helix' DNA-binding domain"/>
    <property type="match status" value="1"/>
</dbReference>
<dbReference type="GO" id="GO:0003677">
    <property type="term" value="F:DNA binding"/>
    <property type="evidence" value="ECO:0007669"/>
    <property type="project" value="UniProtKB-KW"/>
</dbReference>
<dbReference type="Proteomes" id="UP000256913">
    <property type="component" value="Unassembled WGS sequence"/>
</dbReference>
<keyword evidence="3" id="KW-0804">Transcription</keyword>
<feature type="domain" description="IclR-ED" evidence="5">
    <location>
        <begin position="74"/>
        <end position="258"/>
    </location>
</feature>
<dbReference type="PROSITE" id="PS51077">
    <property type="entry name" value="HTH_ICLR"/>
    <property type="match status" value="1"/>
</dbReference>
<proteinExistence type="predicted"/>
<reference evidence="6 7" key="1">
    <citation type="submission" date="2018-08" db="EMBL/GenBank/DDBJ databases">
        <title>Sequencing the genomes of 1000 actinobacteria strains.</title>
        <authorList>
            <person name="Klenk H.-P."/>
        </authorList>
    </citation>
    <scope>NUCLEOTIDE SEQUENCE [LARGE SCALE GENOMIC DNA]</scope>
    <source>
        <strain evidence="6 7">DSM 44099</strain>
    </source>
</reference>
<dbReference type="Gene3D" id="3.30.450.40">
    <property type="match status" value="1"/>
</dbReference>
<protein>
    <submittedName>
        <fullName evidence="6">IclR family transcriptional regulator</fullName>
    </submittedName>
</protein>
<dbReference type="PANTHER" id="PTHR30136:SF35">
    <property type="entry name" value="HTH-TYPE TRANSCRIPTIONAL REGULATOR RV1719"/>
    <property type="match status" value="1"/>
</dbReference>
<dbReference type="Gene3D" id="1.10.10.10">
    <property type="entry name" value="Winged helix-like DNA-binding domain superfamily/Winged helix DNA-binding domain"/>
    <property type="match status" value="1"/>
</dbReference>
<dbReference type="GO" id="GO:0045892">
    <property type="term" value="P:negative regulation of DNA-templated transcription"/>
    <property type="evidence" value="ECO:0007669"/>
    <property type="project" value="TreeGrafter"/>
</dbReference>
<accession>A0A3D9ZQN3</accession>
<evidence type="ECO:0000313" key="6">
    <source>
        <dbReference type="EMBL" id="REF99189.1"/>
    </source>
</evidence>
<evidence type="ECO:0000256" key="2">
    <source>
        <dbReference type="ARBA" id="ARBA00023125"/>
    </source>
</evidence>
<keyword evidence="1" id="KW-0805">Transcription regulation</keyword>
<dbReference type="RefSeq" id="WP_116070388.1">
    <property type="nucleotide sequence ID" value="NZ_BONB01000002.1"/>
</dbReference>
<dbReference type="Pfam" id="PF09339">
    <property type="entry name" value="HTH_IclR"/>
    <property type="match status" value="1"/>
</dbReference>
<keyword evidence="7" id="KW-1185">Reference proteome</keyword>
<organism evidence="6 7">
    <name type="scientific">Asanoa ferruginea</name>
    <dbReference type="NCBI Taxonomy" id="53367"/>
    <lineage>
        <taxon>Bacteria</taxon>
        <taxon>Bacillati</taxon>
        <taxon>Actinomycetota</taxon>
        <taxon>Actinomycetes</taxon>
        <taxon>Micromonosporales</taxon>
        <taxon>Micromonosporaceae</taxon>
        <taxon>Asanoa</taxon>
    </lineage>
</organism>
<evidence type="ECO:0000256" key="3">
    <source>
        <dbReference type="ARBA" id="ARBA00023163"/>
    </source>
</evidence>
<dbReference type="SUPFAM" id="SSF55781">
    <property type="entry name" value="GAF domain-like"/>
    <property type="match status" value="1"/>
</dbReference>
<dbReference type="Pfam" id="PF01614">
    <property type="entry name" value="IclR_C"/>
    <property type="match status" value="1"/>
</dbReference>
<evidence type="ECO:0000313" key="7">
    <source>
        <dbReference type="Proteomes" id="UP000256913"/>
    </source>
</evidence>